<dbReference type="AlphaFoldDB" id="A0A8K0HRW9"/>
<proteinExistence type="predicted"/>
<accession>A0A8K0HRW9</accession>
<feature type="compositionally biased region" description="Basic residues" evidence="1">
    <location>
        <begin position="1"/>
        <end position="11"/>
    </location>
</feature>
<name>A0A8K0HRW9_9ROSA</name>
<dbReference type="Proteomes" id="UP000796880">
    <property type="component" value="Unassembled WGS sequence"/>
</dbReference>
<feature type="region of interest" description="Disordered" evidence="1">
    <location>
        <begin position="1"/>
        <end position="25"/>
    </location>
</feature>
<evidence type="ECO:0000256" key="1">
    <source>
        <dbReference type="SAM" id="MobiDB-lite"/>
    </source>
</evidence>
<evidence type="ECO:0000313" key="3">
    <source>
        <dbReference type="Proteomes" id="UP000796880"/>
    </source>
</evidence>
<protein>
    <submittedName>
        <fullName evidence="2">Uncharacterized protein</fullName>
    </submittedName>
</protein>
<gene>
    <name evidence="2" type="ORF">FNV43_RR02691</name>
</gene>
<dbReference type="EMBL" id="VOIH02000001">
    <property type="protein sequence ID" value="KAF3458027.1"/>
    <property type="molecule type" value="Genomic_DNA"/>
</dbReference>
<comment type="caution">
    <text evidence="2">The sequence shown here is derived from an EMBL/GenBank/DDBJ whole genome shotgun (WGS) entry which is preliminary data.</text>
</comment>
<organism evidence="2 3">
    <name type="scientific">Rhamnella rubrinervis</name>
    <dbReference type="NCBI Taxonomy" id="2594499"/>
    <lineage>
        <taxon>Eukaryota</taxon>
        <taxon>Viridiplantae</taxon>
        <taxon>Streptophyta</taxon>
        <taxon>Embryophyta</taxon>
        <taxon>Tracheophyta</taxon>
        <taxon>Spermatophyta</taxon>
        <taxon>Magnoliopsida</taxon>
        <taxon>eudicotyledons</taxon>
        <taxon>Gunneridae</taxon>
        <taxon>Pentapetalae</taxon>
        <taxon>rosids</taxon>
        <taxon>fabids</taxon>
        <taxon>Rosales</taxon>
        <taxon>Rhamnaceae</taxon>
        <taxon>rhamnoid group</taxon>
        <taxon>Rhamneae</taxon>
        <taxon>Rhamnella</taxon>
    </lineage>
</organism>
<keyword evidence="3" id="KW-1185">Reference proteome</keyword>
<sequence>MRRNRRKRRMELRRPHTLVSASPKFKAHHKTHLLCSKSMENLGELEEKEARVCGWCTGQGGGNGGQGDGDGCVREGEKVFRSGLEKNKEEERGKRRERKERTHALIWLLATVSCANCRQIL</sequence>
<evidence type="ECO:0000313" key="2">
    <source>
        <dbReference type="EMBL" id="KAF3458027.1"/>
    </source>
</evidence>
<reference evidence="2" key="1">
    <citation type="submission" date="2020-03" db="EMBL/GenBank/DDBJ databases">
        <title>A high-quality chromosome-level genome assembly of a woody plant with both climbing and erect habits, Rhamnella rubrinervis.</title>
        <authorList>
            <person name="Lu Z."/>
            <person name="Yang Y."/>
            <person name="Zhu X."/>
            <person name="Sun Y."/>
        </authorList>
    </citation>
    <scope>NUCLEOTIDE SEQUENCE</scope>
    <source>
        <strain evidence="2">BYM</strain>
        <tissue evidence="2">Leaf</tissue>
    </source>
</reference>